<name>A0AAD1U983_EUPCR</name>
<feature type="compositionally biased region" description="Acidic residues" evidence="1">
    <location>
        <begin position="489"/>
        <end position="499"/>
    </location>
</feature>
<sequence length="571" mass="66283">MLSKAVFRNFLTTSRPLCARLTRAMAHVRAIRCQSLFTGYVSSGIPTRAFSTQYSFDNTINEEAEAEEMKKYEAEMTPFISSIEEFITKDLELTSEALEARLRAFQSVEESIEEDLYELLIYVTYYSLENHVASLAGFDFFYSKLRHFLENHTANPKILTTLFFFNQEIFKNAGDNEAMLREEREMNILAVNQVAKNFNQATVLDLGYAFQIAMEGRDQIFKHKFCQKVASRIAQIDVDTYPKQSLRCILNTVFKLGRSGYVGLECWENIIKLVNKHLREERVLFTFDELQVTLSNFFHRDLPIDSLINSLIEDFIQQLGTEDFTHDQFFDFVIIFYGLRINAPELYDEMINAYIEKGYDEDEFSKIGNSKACKIFKALSELHPDMSSQSCQLFLRFCLKFIQENYTDFTTMQIKRAVDFFKAMQIFQEDSEATDKEAVQEIIKSVTDCYEKKKLEKHFKDSGINLQMTTGETILKEEEAAEDLDEIFDADDSDEEQEPPSEITKADIKRMASPENTLKSVGFGELYQKNLPNVSPPEVELHSDFEDPKLKELTQMIDDNYKKYGNLNKKR</sequence>
<evidence type="ECO:0000313" key="2">
    <source>
        <dbReference type="EMBL" id="CAI2362486.1"/>
    </source>
</evidence>
<evidence type="ECO:0000313" key="3">
    <source>
        <dbReference type="Proteomes" id="UP001295684"/>
    </source>
</evidence>
<comment type="caution">
    <text evidence="2">The sequence shown here is derived from an EMBL/GenBank/DDBJ whole genome shotgun (WGS) entry which is preliminary data.</text>
</comment>
<gene>
    <name evidence="2" type="ORF">ECRASSUSDP1_LOCUS3810</name>
</gene>
<evidence type="ECO:0000256" key="1">
    <source>
        <dbReference type="SAM" id="MobiDB-lite"/>
    </source>
</evidence>
<proteinExistence type="predicted"/>
<keyword evidence="3" id="KW-1185">Reference proteome</keyword>
<dbReference type="Proteomes" id="UP001295684">
    <property type="component" value="Unassembled WGS sequence"/>
</dbReference>
<protein>
    <submittedName>
        <fullName evidence="2">Uncharacterized protein</fullName>
    </submittedName>
</protein>
<dbReference type="AlphaFoldDB" id="A0AAD1U983"/>
<reference evidence="2" key="1">
    <citation type="submission" date="2023-07" db="EMBL/GenBank/DDBJ databases">
        <authorList>
            <consortium name="AG Swart"/>
            <person name="Singh M."/>
            <person name="Singh A."/>
            <person name="Seah K."/>
            <person name="Emmerich C."/>
        </authorList>
    </citation>
    <scope>NUCLEOTIDE SEQUENCE</scope>
    <source>
        <strain evidence="2">DP1</strain>
    </source>
</reference>
<dbReference type="EMBL" id="CAMPGE010003644">
    <property type="protein sequence ID" value="CAI2362486.1"/>
    <property type="molecule type" value="Genomic_DNA"/>
</dbReference>
<feature type="region of interest" description="Disordered" evidence="1">
    <location>
        <begin position="489"/>
        <end position="511"/>
    </location>
</feature>
<accession>A0AAD1U983</accession>
<organism evidence="2 3">
    <name type="scientific">Euplotes crassus</name>
    <dbReference type="NCBI Taxonomy" id="5936"/>
    <lineage>
        <taxon>Eukaryota</taxon>
        <taxon>Sar</taxon>
        <taxon>Alveolata</taxon>
        <taxon>Ciliophora</taxon>
        <taxon>Intramacronucleata</taxon>
        <taxon>Spirotrichea</taxon>
        <taxon>Hypotrichia</taxon>
        <taxon>Euplotida</taxon>
        <taxon>Euplotidae</taxon>
        <taxon>Moneuplotes</taxon>
    </lineage>
</organism>